<keyword evidence="3" id="KW-1185">Reference proteome</keyword>
<organism evidence="2 3">
    <name type="scientific">Nocardioides humi</name>
    <dbReference type="NCBI Taxonomy" id="449461"/>
    <lineage>
        <taxon>Bacteria</taxon>
        <taxon>Bacillati</taxon>
        <taxon>Actinomycetota</taxon>
        <taxon>Actinomycetes</taxon>
        <taxon>Propionibacteriales</taxon>
        <taxon>Nocardioidaceae</taxon>
        <taxon>Nocardioides</taxon>
    </lineage>
</organism>
<gene>
    <name evidence="2" type="ORF">GCM10009788_05500</name>
</gene>
<dbReference type="SUPFAM" id="SSF46894">
    <property type="entry name" value="C-terminal effector domain of the bipartite response regulators"/>
    <property type="match status" value="1"/>
</dbReference>
<dbReference type="InterPro" id="IPR000792">
    <property type="entry name" value="Tscrpt_reg_LuxR_C"/>
</dbReference>
<dbReference type="InterPro" id="IPR036388">
    <property type="entry name" value="WH-like_DNA-bd_sf"/>
</dbReference>
<dbReference type="Proteomes" id="UP001500842">
    <property type="component" value="Unassembled WGS sequence"/>
</dbReference>
<dbReference type="SMART" id="SM00421">
    <property type="entry name" value="HTH_LUXR"/>
    <property type="match status" value="1"/>
</dbReference>
<dbReference type="Gene3D" id="1.10.10.10">
    <property type="entry name" value="Winged helix-like DNA-binding domain superfamily/Winged helix DNA-binding domain"/>
    <property type="match status" value="1"/>
</dbReference>
<sequence length="172" mass="18122">MSLPFVVVEGPAEVLADAHAELVSLGWEVTEDLTASARSGDRVWSLAVTDDATAALAVLAAVEGAGLLVDARAERATVDRLCDDLRRLGRLDHRIGDPGPLLSAVERRLLDLLSDGVGLGAAATRLHLARRTADRRLASARSTLGVETTTQAIAAHRRRLDRLPRPGGSAPG</sequence>
<name>A0ABN1ZUQ9_9ACTN</name>
<dbReference type="RefSeq" id="WP_141005990.1">
    <property type="nucleotide sequence ID" value="NZ_BAAAOR010000004.1"/>
</dbReference>
<comment type="caution">
    <text evidence="2">The sequence shown here is derived from an EMBL/GenBank/DDBJ whole genome shotgun (WGS) entry which is preliminary data.</text>
</comment>
<evidence type="ECO:0000313" key="2">
    <source>
        <dbReference type="EMBL" id="GAA1504886.1"/>
    </source>
</evidence>
<evidence type="ECO:0000313" key="3">
    <source>
        <dbReference type="Proteomes" id="UP001500842"/>
    </source>
</evidence>
<proteinExistence type="predicted"/>
<feature type="domain" description="HTH luxR-type" evidence="1">
    <location>
        <begin position="99"/>
        <end position="156"/>
    </location>
</feature>
<reference evidence="2 3" key="1">
    <citation type="journal article" date="2019" name="Int. J. Syst. Evol. Microbiol.">
        <title>The Global Catalogue of Microorganisms (GCM) 10K type strain sequencing project: providing services to taxonomists for standard genome sequencing and annotation.</title>
        <authorList>
            <consortium name="The Broad Institute Genomics Platform"/>
            <consortium name="The Broad Institute Genome Sequencing Center for Infectious Disease"/>
            <person name="Wu L."/>
            <person name="Ma J."/>
        </authorList>
    </citation>
    <scope>NUCLEOTIDE SEQUENCE [LARGE SCALE GENOMIC DNA]</scope>
    <source>
        <strain evidence="2 3">JCM 14942</strain>
    </source>
</reference>
<accession>A0ABN1ZUQ9</accession>
<dbReference type="EMBL" id="BAAAOR010000004">
    <property type="protein sequence ID" value="GAA1504886.1"/>
    <property type="molecule type" value="Genomic_DNA"/>
</dbReference>
<protein>
    <recommendedName>
        <fullName evidence="1">HTH luxR-type domain-containing protein</fullName>
    </recommendedName>
</protein>
<dbReference type="InterPro" id="IPR016032">
    <property type="entry name" value="Sig_transdc_resp-reg_C-effctor"/>
</dbReference>
<evidence type="ECO:0000259" key="1">
    <source>
        <dbReference type="SMART" id="SM00421"/>
    </source>
</evidence>